<dbReference type="Proteomes" id="UP000644548">
    <property type="component" value="Unassembled WGS sequence"/>
</dbReference>
<keyword evidence="3" id="KW-1185">Reference proteome</keyword>
<evidence type="ECO:0000313" key="3">
    <source>
        <dbReference type="Proteomes" id="UP000644548"/>
    </source>
</evidence>
<gene>
    <name evidence="2" type="ORF">GCM10008960_35600</name>
</gene>
<sequence>MRVDPGGTLNRRGLLESRLDVSAYRRWMRWAAVAFGAALSGGTAFLMVSAILR</sequence>
<keyword evidence="1" id="KW-1133">Transmembrane helix</keyword>
<name>A0ABQ2SA61_9DEIO</name>
<keyword evidence="1" id="KW-0812">Transmembrane</keyword>
<keyword evidence="1" id="KW-0472">Membrane</keyword>
<dbReference type="EMBL" id="BMQN01000016">
    <property type="protein sequence ID" value="GGS06079.1"/>
    <property type="molecule type" value="Genomic_DNA"/>
</dbReference>
<organism evidence="2 3">
    <name type="scientific">Deinococcus sedimenti</name>
    <dbReference type="NCBI Taxonomy" id="1867090"/>
    <lineage>
        <taxon>Bacteria</taxon>
        <taxon>Thermotogati</taxon>
        <taxon>Deinococcota</taxon>
        <taxon>Deinococci</taxon>
        <taxon>Deinococcales</taxon>
        <taxon>Deinococcaceae</taxon>
        <taxon>Deinococcus</taxon>
    </lineage>
</organism>
<reference evidence="3" key="1">
    <citation type="journal article" date="2019" name="Int. J. Syst. Evol. Microbiol.">
        <title>The Global Catalogue of Microorganisms (GCM) 10K type strain sequencing project: providing services to taxonomists for standard genome sequencing and annotation.</title>
        <authorList>
            <consortium name="The Broad Institute Genomics Platform"/>
            <consortium name="The Broad Institute Genome Sequencing Center for Infectious Disease"/>
            <person name="Wu L."/>
            <person name="Ma J."/>
        </authorList>
    </citation>
    <scope>NUCLEOTIDE SEQUENCE [LARGE SCALE GENOMIC DNA]</scope>
    <source>
        <strain evidence="3">JCM 31405</strain>
    </source>
</reference>
<dbReference type="RefSeq" id="WP_189074514.1">
    <property type="nucleotide sequence ID" value="NZ_BMQN01000016.1"/>
</dbReference>
<accession>A0ABQ2SA61</accession>
<comment type="caution">
    <text evidence="2">The sequence shown here is derived from an EMBL/GenBank/DDBJ whole genome shotgun (WGS) entry which is preliminary data.</text>
</comment>
<evidence type="ECO:0000256" key="1">
    <source>
        <dbReference type="SAM" id="Phobius"/>
    </source>
</evidence>
<protein>
    <submittedName>
        <fullName evidence="2">Uncharacterized protein</fullName>
    </submittedName>
</protein>
<evidence type="ECO:0000313" key="2">
    <source>
        <dbReference type="EMBL" id="GGS06079.1"/>
    </source>
</evidence>
<feature type="transmembrane region" description="Helical" evidence="1">
    <location>
        <begin position="27"/>
        <end position="52"/>
    </location>
</feature>
<proteinExistence type="predicted"/>